<dbReference type="Pfam" id="PF07494">
    <property type="entry name" value="Reg_prop"/>
    <property type="match status" value="3"/>
</dbReference>
<proteinExistence type="predicted"/>
<sequence>MVTFGQRFSFIQFNTNSGLPQSQVSSIVQDEKGYLWIGTYGGLAKFNGAQFSTFGKNNGLLNNRITKLQIINGVLFVGHPQGISIKQKGNSFTSITYADETILENVTGFAFIDSTLYVATNGSGLFQYEESKNKLIAVKSSPQRIRKLLQYKNTIYLATKEGVYNFDKVTFNLSASTKDISFSGITANKDYILATSYNGDLYEFYPKNDELKHLVNHSYMRFRDVLIDHKQQKWVNSRNGILHIKEQDTLSFNEKSGLPINDINVVFEDTENNIWIGTNGKGLIRFTDEVFTFYNEKSGFPSDLIIAMEIDKQNNKWFSTIDQGIFKMAPNGDIEKIEAINSAVWKITYHDDKVFFASNYGLFVYDYKTFKSYFTGNSKLPSNKIRGLHSFNDSTLIISTVEGSVFYTGKNNLITQPPPHIKDLKNVRDFESKGEVLYGAAPNGIFRLEENELSVEHMESGINCIEIDRNGQLWIGTENGLFLKKEKEIDKISLNQDSDLEYINFIQKFDTLMLIGTNNGLYEVGINHLQEYRYGITSGLIDLETNLNSNYIENNRFLWFGTASGLMRMDLNNRQSLKKNALPKIQLSSIIVNNQNVDQAIINLINQKDSSHVLKIKYADKNISFKFDGIYMTNPSALKYSYFLSGFSNNWSIPTKNPTISFTNLPPNDYELIFKVNNGLDKTSKTINIPIKVLPPYYQTWWFYTAVALLIFGIILIIERYRLKRIESRNYQVKLEFQNKLSKLEQQSLNASMNRHFIFNSLNSIQYYINSSDSKSANKYLSNFAKLIRKNLDSSYHEDGMVTLADEIERLNLYLNLEQMRFADRFKFEIEIDNSIETELLKVPAMFLQPFVENSIIHGVLPLKNKEGLIKITITDHLDHIRIEIKDNGVGIKTSKEKKNKNDEEHRSQGMLIAKGRIELLQKISERSIEMIGPTQIKEGDRLINGTVVVFKIMKQYLG</sequence>
<dbReference type="SUPFAM" id="SSF50998">
    <property type="entry name" value="Quinoprotein alcohol dehydrogenase-like"/>
    <property type="match status" value="1"/>
</dbReference>
<dbReference type="EMBL" id="PJNI01000017">
    <property type="protein sequence ID" value="PKR79858.1"/>
    <property type="molecule type" value="Genomic_DNA"/>
</dbReference>
<dbReference type="Gene3D" id="3.30.565.10">
    <property type="entry name" value="Histidine kinase-like ATPase, C-terminal domain"/>
    <property type="match status" value="1"/>
</dbReference>
<dbReference type="Gene3D" id="2.60.40.10">
    <property type="entry name" value="Immunoglobulins"/>
    <property type="match status" value="1"/>
</dbReference>
<evidence type="ECO:0000259" key="3">
    <source>
        <dbReference type="Pfam" id="PF07495"/>
    </source>
</evidence>
<dbReference type="PANTHER" id="PTHR34220">
    <property type="entry name" value="SENSOR HISTIDINE KINASE YPDA"/>
    <property type="match status" value="1"/>
</dbReference>
<feature type="domain" description="Signal transduction histidine kinase internal region" evidence="2">
    <location>
        <begin position="745"/>
        <end position="826"/>
    </location>
</feature>
<dbReference type="InterPro" id="IPR011110">
    <property type="entry name" value="Reg_prop"/>
</dbReference>
<dbReference type="GO" id="GO:0000155">
    <property type="term" value="F:phosphorelay sensor kinase activity"/>
    <property type="evidence" value="ECO:0007669"/>
    <property type="project" value="InterPro"/>
</dbReference>
<name>A0A2I0QZV9_9FLAO</name>
<dbReference type="Pfam" id="PF06580">
    <property type="entry name" value="His_kinase"/>
    <property type="match status" value="1"/>
</dbReference>
<keyword evidence="1" id="KW-0812">Transmembrane</keyword>
<dbReference type="Gene3D" id="2.130.10.10">
    <property type="entry name" value="YVTN repeat-like/Quinoprotein amine dehydrogenase"/>
    <property type="match status" value="2"/>
</dbReference>
<evidence type="ECO:0000259" key="2">
    <source>
        <dbReference type="Pfam" id="PF06580"/>
    </source>
</evidence>
<dbReference type="InterPro" id="IPR036890">
    <property type="entry name" value="HATPase_C_sf"/>
</dbReference>
<gene>
    <name evidence="4" type="ORF">CW751_12955</name>
</gene>
<evidence type="ECO:0000313" key="4">
    <source>
        <dbReference type="EMBL" id="PKR79858.1"/>
    </source>
</evidence>
<evidence type="ECO:0000313" key="5">
    <source>
        <dbReference type="Proteomes" id="UP000236654"/>
    </source>
</evidence>
<protein>
    <recommendedName>
        <fullName evidence="6">Signal transduction histidine kinase internal region domain-containing protein</fullName>
    </recommendedName>
</protein>
<comment type="caution">
    <text evidence="4">The sequence shown here is derived from an EMBL/GenBank/DDBJ whole genome shotgun (WGS) entry which is preliminary data.</text>
</comment>
<dbReference type="GO" id="GO:0016020">
    <property type="term" value="C:membrane"/>
    <property type="evidence" value="ECO:0007669"/>
    <property type="project" value="InterPro"/>
</dbReference>
<dbReference type="Pfam" id="PF07495">
    <property type="entry name" value="Y_Y_Y"/>
    <property type="match status" value="1"/>
</dbReference>
<dbReference type="InterPro" id="IPR011123">
    <property type="entry name" value="Y_Y_Y"/>
</dbReference>
<dbReference type="InterPro" id="IPR011047">
    <property type="entry name" value="Quinoprotein_ADH-like_sf"/>
</dbReference>
<dbReference type="InterPro" id="IPR050640">
    <property type="entry name" value="Bact_2-comp_sensor_kinase"/>
</dbReference>
<evidence type="ECO:0008006" key="6">
    <source>
        <dbReference type="Google" id="ProtNLM"/>
    </source>
</evidence>
<accession>A0A2I0QZV9</accession>
<dbReference type="InterPro" id="IPR013783">
    <property type="entry name" value="Ig-like_fold"/>
</dbReference>
<organism evidence="4 5">
    <name type="scientific">Brumimicrobium salinarum</name>
    <dbReference type="NCBI Taxonomy" id="2058658"/>
    <lineage>
        <taxon>Bacteria</taxon>
        <taxon>Pseudomonadati</taxon>
        <taxon>Bacteroidota</taxon>
        <taxon>Flavobacteriia</taxon>
        <taxon>Flavobacteriales</taxon>
        <taxon>Crocinitomicaceae</taxon>
        <taxon>Brumimicrobium</taxon>
    </lineage>
</organism>
<feature type="domain" description="Two component regulator three Y" evidence="3">
    <location>
        <begin position="633"/>
        <end position="692"/>
    </location>
</feature>
<dbReference type="InterPro" id="IPR010559">
    <property type="entry name" value="Sig_transdc_His_kin_internal"/>
</dbReference>
<keyword evidence="5" id="KW-1185">Reference proteome</keyword>
<dbReference type="InterPro" id="IPR015943">
    <property type="entry name" value="WD40/YVTN_repeat-like_dom_sf"/>
</dbReference>
<dbReference type="Proteomes" id="UP000236654">
    <property type="component" value="Unassembled WGS sequence"/>
</dbReference>
<dbReference type="PANTHER" id="PTHR34220:SF7">
    <property type="entry name" value="SENSOR HISTIDINE KINASE YPDA"/>
    <property type="match status" value="1"/>
</dbReference>
<reference evidence="4 5" key="1">
    <citation type="submission" date="2017-12" db="EMBL/GenBank/DDBJ databases">
        <title>The draft genome sequence of Brumimicrobium saltpan LHR20.</title>
        <authorList>
            <person name="Do Z.-J."/>
            <person name="Luo H.-R."/>
        </authorList>
    </citation>
    <scope>NUCLEOTIDE SEQUENCE [LARGE SCALE GENOMIC DNA]</scope>
    <source>
        <strain evidence="4 5">LHR20</strain>
    </source>
</reference>
<evidence type="ECO:0000256" key="1">
    <source>
        <dbReference type="SAM" id="Phobius"/>
    </source>
</evidence>
<keyword evidence="1" id="KW-0472">Membrane</keyword>
<feature type="transmembrane region" description="Helical" evidence="1">
    <location>
        <begin position="701"/>
        <end position="718"/>
    </location>
</feature>
<dbReference type="AlphaFoldDB" id="A0A2I0QZV9"/>
<keyword evidence="1" id="KW-1133">Transmembrane helix</keyword>
<dbReference type="SUPFAM" id="SSF55874">
    <property type="entry name" value="ATPase domain of HSP90 chaperone/DNA topoisomerase II/histidine kinase"/>
    <property type="match status" value="1"/>
</dbReference>